<dbReference type="Proteomes" id="UP001434883">
    <property type="component" value="Unassembled WGS sequence"/>
</dbReference>
<reference evidence="1 2" key="1">
    <citation type="submission" date="2021-06" db="EMBL/GenBank/DDBJ databases">
        <authorList>
            <person name="Palmer J.M."/>
        </authorList>
    </citation>
    <scope>NUCLEOTIDE SEQUENCE [LARGE SCALE GENOMIC DNA]</scope>
    <source>
        <strain evidence="1 2">XC_2019</strain>
        <tissue evidence="1">Muscle</tissue>
    </source>
</reference>
<evidence type="ECO:0000313" key="2">
    <source>
        <dbReference type="Proteomes" id="UP001434883"/>
    </source>
</evidence>
<accession>A0ABV0QSF7</accession>
<evidence type="ECO:0000313" key="1">
    <source>
        <dbReference type="EMBL" id="MEQ2198759.1"/>
    </source>
</evidence>
<keyword evidence="2" id="KW-1185">Reference proteome</keyword>
<name>A0ABV0QSF7_9TELE</name>
<dbReference type="EMBL" id="JAHRIN010020535">
    <property type="protein sequence ID" value="MEQ2198759.1"/>
    <property type="molecule type" value="Genomic_DNA"/>
</dbReference>
<sequence length="107" mass="12626">MYYTLSIIFIYKNFKNHMIMSFSFHLTIMCYSENFCKGLRFPFLSQGFQFSLFLKLTDPFTITEIMWNCTFYLLTVFCTTPPLAEHGETENSTSFLSTDYCSRYVTG</sequence>
<organism evidence="1 2">
    <name type="scientific">Xenoophorus captivus</name>
    <dbReference type="NCBI Taxonomy" id="1517983"/>
    <lineage>
        <taxon>Eukaryota</taxon>
        <taxon>Metazoa</taxon>
        <taxon>Chordata</taxon>
        <taxon>Craniata</taxon>
        <taxon>Vertebrata</taxon>
        <taxon>Euteleostomi</taxon>
        <taxon>Actinopterygii</taxon>
        <taxon>Neopterygii</taxon>
        <taxon>Teleostei</taxon>
        <taxon>Neoteleostei</taxon>
        <taxon>Acanthomorphata</taxon>
        <taxon>Ovalentaria</taxon>
        <taxon>Atherinomorphae</taxon>
        <taxon>Cyprinodontiformes</taxon>
        <taxon>Goodeidae</taxon>
        <taxon>Xenoophorus</taxon>
    </lineage>
</organism>
<proteinExistence type="predicted"/>
<protein>
    <submittedName>
        <fullName evidence="1">Uncharacterized protein</fullName>
    </submittedName>
</protein>
<comment type="caution">
    <text evidence="1">The sequence shown here is derived from an EMBL/GenBank/DDBJ whole genome shotgun (WGS) entry which is preliminary data.</text>
</comment>
<gene>
    <name evidence="1" type="ORF">XENOCAPTIV_017849</name>
</gene>